<dbReference type="EMBL" id="BARU01021858">
    <property type="protein sequence ID" value="GAH50121.1"/>
    <property type="molecule type" value="Genomic_DNA"/>
</dbReference>
<protein>
    <submittedName>
        <fullName evidence="2">Uncharacterized protein</fullName>
    </submittedName>
</protein>
<feature type="non-terminal residue" evidence="2">
    <location>
        <position position="96"/>
    </location>
</feature>
<sequence>MGDAKGKKITFKVKPQWIVYTVAMVIIFTYVGHSGGYEQGESSGFNCGFEEAFSAAPFFDTILGPASISLSLESGVFNFSSYIGRDGCVSKEVTIT</sequence>
<feature type="transmembrane region" description="Helical" evidence="1">
    <location>
        <begin position="17"/>
        <end position="37"/>
    </location>
</feature>
<organism evidence="2">
    <name type="scientific">marine sediment metagenome</name>
    <dbReference type="NCBI Taxonomy" id="412755"/>
    <lineage>
        <taxon>unclassified sequences</taxon>
        <taxon>metagenomes</taxon>
        <taxon>ecological metagenomes</taxon>
    </lineage>
</organism>
<gene>
    <name evidence="2" type="ORF">S03H2_35700</name>
</gene>
<keyword evidence="1" id="KW-0472">Membrane</keyword>
<comment type="caution">
    <text evidence="2">The sequence shown here is derived from an EMBL/GenBank/DDBJ whole genome shotgun (WGS) entry which is preliminary data.</text>
</comment>
<dbReference type="AlphaFoldDB" id="X1FWV3"/>
<evidence type="ECO:0000313" key="2">
    <source>
        <dbReference type="EMBL" id="GAH50121.1"/>
    </source>
</evidence>
<accession>X1FWV3</accession>
<keyword evidence="1" id="KW-1133">Transmembrane helix</keyword>
<name>X1FWV3_9ZZZZ</name>
<proteinExistence type="predicted"/>
<evidence type="ECO:0000256" key="1">
    <source>
        <dbReference type="SAM" id="Phobius"/>
    </source>
</evidence>
<reference evidence="2" key="1">
    <citation type="journal article" date="2014" name="Front. Microbiol.">
        <title>High frequency of phylogenetically diverse reductive dehalogenase-homologous genes in deep subseafloor sedimentary metagenomes.</title>
        <authorList>
            <person name="Kawai M."/>
            <person name="Futagami T."/>
            <person name="Toyoda A."/>
            <person name="Takaki Y."/>
            <person name="Nishi S."/>
            <person name="Hori S."/>
            <person name="Arai W."/>
            <person name="Tsubouchi T."/>
            <person name="Morono Y."/>
            <person name="Uchiyama I."/>
            <person name="Ito T."/>
            <person name="Fujiyama A."/>
            <person name="Inagaki F."/>
            <person name="Takami H."/>
        </authorList>
    </citation>
    <scope>NUCLEOTIDE SEQUENCE</scope>
    <source>
        <strain evidence="2">Expedition CK06-06</strain>
    </source>
</reference>
<keyword evidence="1" id="KW-0812">Transmembrane</keyword>